<dbReference type="SUPFAM" id="SSF53474">
    <property type="entry name" value="alpha/beta-Hydrolases"/>
    <property type="match status" value="1"/>
</dbReference>
<accession>A0A1M6AGL7</accession>
<proteinExistence type="predicted"/>
<dbReference type="SUPFAM" id="SSF48452">
    <property type="entry name" value="TPR-like"/>
    <property type="match status" value="1"/>
</dbReference>
<dbReference type="AlphaFoldDB" id="A0A1M6AGL7"/>
<evidence type="ECO:0000256" key="1">
    <source>
        <dbReference type="SAM" id="MobiDB-lite"/>
    </source>
</evidence>
<dbReference type="Proteomes" id="UP000184387">
    <property type="component" value="Unassembled WGS sequence"/>
</dbReference>
<protein>
    <submittedName>
        <fullName evidence="2">Flp pilus assembly protein TadD, contains TPR repeats</fullName>
    </submittedName>
</protein>
<organism evidence="2 3">
    <name type="scientific">Muricoccus roseus</name>
    <dbReference type="NCBI Taxonomy" id="198092"/>
    <lineage>
        <taxon>Bacteria</taxon>
        <taxon>Pseudomonadati</taxon>
        <taxon>Pseudomonadota</taxon>
        <taxon>Alphaproteobacteria</taxon>
        <taxon>Acetobacterales</taxon>
        <taxon>Roseomonadaceae</taxon>
        <taxon>Muricoccus</taxon>
    </lineage>
</organism>
<evidence type="ECO:0000313" key="3">
    <source>
        <dbReference type="Proteomes" id="UP000184387"/>
    </source>
</evidence>
<dbReference type="InterPro" id="IPR029058">
    <property type="entry name" value="AB_hydrolase_fold"/>
</dbReference>
<dbReference type="InterPro" id="IPR011990">
    <property type="entry name" value="TPR-like_helical_dom_sf"/>
</dbReference>
<dbReference type="Pfam" id="PF13432">
    <property type="entry name" value="TPR_16"/>
    <property type="match status" value="1"/>
</dbReference>
<feature type="region of interest" description="Disordered" evidence="1">
    <location>
        <begin position="455"/>
        <end position="497"/>
    </location>
</feature>
<name>A0A1M6AGL7_9PROT</name>
<evidence type="ECO:0000313" key="2">
    <source>
        <dbReference type="EMBL" id="SHI35605.1"/>
    </source>
</evidence>
<sequence length="531" mass="56795">MSSSVRARPVVETLYEDSELVVRAVPGDASLPTVVTFGGYSRRPAEHGIWAGDPIARMGWPAIGFVAQRPNWYPAASMRAAAERLRGRIGPEAFGYGYSMGAYAVLKYGRLLGLSHALALSPQFSIAPEDVPEDGRFHISHDPALHAGMRVTAGEVPPRAWMLFDPLHALDARNIALLAPLGPVPVPVRGMFHATIRLLTGQAVLAEVLDTLRRDDLPAFRRIMRTRRHETPFWFAGMGAALLTRGRAKAGNVLLDEALSRGLDADTEVGVLGEAMESWTRLQAPPDVTKPPEALVERLLNSTPHTPHAHLDRSLKLAGIGRLAESRRAAEQAMEAGQAPPALMTHLGHLLLMEGQPSRARTVLEEATRLAPEGDWGWVGLSIARLRQGDGEGAADAARQALALRPLGFHGALALGDALLVLGRTEEAAEAFARASASGGAEGAAHGLARVERARKRDARVEPPVPVPPVPESPGGREPVPAGPPAMAQAPAGRDPVRDTAARIAGGYPDPALAMPRRRVSLLKRLFGRPF</sequence>
<dbReference type="EMBL" id="FQZF01000002">
    <property type="protein sequence ID" value="SHI35605.1"/>
    <property type="molecule type" value="Genomic_DNA"/>
</dbReference>
<feature type="compositionally biased region" description="Pro residues" evidence="1">
    <location>
        <begin position="463"/>
        <end position="472"/>
    </location>
</feature>
<dbReference type="Gene3D" id="1.25.40.10">
    <property type="entry name" value="Tetratricopeptide repeat domain"/>
    <property type="match status" value="1"/>
</dbReference>
<feature type="compositionally biased region" description="Low complexity" evidence="1">
    <location>
        <begin position="473"/>
        <end position="492"/>
    </location>
</feature>
<keyword evidence="3" id="KW-1185">Reference proteome</keyword>
<dbReference type="STRING" id="198092.SAMN02745194_00119"/>
<gene>
    <name evidence="2" type="ORF">SAMN02745194_00119</name>
</gene>
<reference evidence="2 3" key="1">
    <citation type="submission" date="2016-11" db="EMBL/GenBank/DDBJ databases">
        <authorList>
            <person name="Jaros S."/>
            <person name="Januszkiewicz K."/>
            <person name="Wedrychowicz H."/>
        </authorList>
    </citation>
    <scope>NUCLEOTIDE SEQUENCE [LARGE SCALE GENOMIC DNA]</scope>
    <source>
        <strain evidence="2 3">DSM 14916</strain>
    </source>
</reference>